<sequence>MFGGKISNGNRTILHDLYEKHSQSPYYDNLSRPISDLLPPFIAAGIRGITSNSAIFERAITLSNAYNEQLMNLVGSGKDLESAYWEVVVKDLKDACKPLEPINENNGLHGYVSVEVSSKLANNTKGTTEAAKWLHNRIGFPNVYIKIPATKESISSVKEVISHGISLIFCLSQYEAVIDAYLDGLEASEMADLSRFQVLLLSTSVEWTLQLTRNLSNLISTIPPQALEAFMEHGTLSRIIYSNVSEAEGVYNAIERLGIDWSSDGSQLEHQVLDSFTKSFDNVLHCLKAKHSDLISI</sequence>
<evidence type="ECO:0000313" key="4">
    <source>
        <dbReference type="EMBL" id="RYR19152.1"/>
    </source>
</evidence>
<evidence type="ECO:0000256" key="3">
    <source>
        <dbReference type="ARBA" id="ARBA00023270"/>
    </source>
</evidence>
<evidence type="ECO:0008006" key="6">
    <source>
        <dbReference type="Google" id="ProtNLM"/>
    </source>
</evidence>
<comment type="function">
    <text evidence="1">Transaldolase is important for the balance of metabolites in the pentose-phosphate pathway.</text>
</comment>
<dbReference type="PANTHER" id="PTHR10683">
    <property type="entry name" value="TRANSALDOLASE"/>
    <property type="match status" value="1"/>
</dbReference>
<dbReference type="GO" id="GO:0005737">
    <property type="term" value="C:cytoplasm"/>
    <property type="evidence" value="ECO:0007669"/>
    <property type="project" value="InterPro"/>
</dbReference>
<dbReference type="Gene3D" id="3.20.20.70">
    <property type="entry name" value="Aldolase class I"/>
    <property type="match status" value="1"/>
</dbReference>
<organism evidence="4 5">
    <name type="scientific">Arachis hypogaea</name>
    <name type="common">Peanut</name>
    <dbReference type="NCBI Taxonomy" id="3818"/>
    <lineage>
        <taxon>Eukaryota</taxon>
        <taxon>Viridiplantae</taxon>
        <taxon>Streptophyta</taxon>
        <taxon>Embryophyta</taxon>
        <taxon>Tracheophyta</taxon>
        <taxon>Spermatophyta</taxon>
        <taxon>Magnoliopsida</taxon>
        <taxon>eudicotyledons</taxon>
        <taxon>Gunneridae</taxon>
        <taxon>Pentapetalae</taxon>
        <taxon>rosids</taxon>
        <taxon>fabids</taxon>
        <taxon>Fabales</taxon>
        <taxon>Fabaceae</taxon>
        <taxon>Papilionoideae</taxon>
        <taxon>50 kb inversion clade</taxon>
        <taxon>dalbergioids sensu lato</taxon>
        <taxon>Dalbergieae</taxon>
        <taxon>Pterocarpus clade</taxon>
        <taxon>Arachis</taxon>
    </lineage>
</organism>
<dbReference type="UniPathway" id="UPA00115"/>
<dbReference type="GO" id="GO:0004801">
    <property type="term" value="F:transaldolase activity"/>
    <property type="evidence" value="ECO:0007669"/>
    <property type="project" value="InterPro"/>
</dbReference>
<evidence type="ECO:0000256" key="2">
    <source>
        <dbReference type="ARBA" id="ARBA00008426"/>
    </source>
</evidence>
<dbReference type="PANTHER" id="PTHR10683:SF33">
    <property type="entry name" value="TRANSALDOLASE"/>
    <property type="match status" value="1"/>
</dbReference>
<dbReference type="InterPro" id="IPR004732">
    <property type="entry name" value="Transaldolase_2"/>
</dbReference>
<keyword evidence="3" id="KW-0704">Schiff base</keyword>
<dbReference type="GO" id="GO:0006098">
    <property type="term" value="P:pentose-phosphate shunt"/>
    <property type="evidence" value="ECO:0007669"/>
    <property type="project" value="UniProtKB-UniPathway"/>
</dbReference>
<reference evidence="4 5" key="1">
    <citation type="submission" date="2019-01" db="EMBL/GenBank/DDBJ databases">
        <title>Sequencing of cultivated peanut Arachis hypogaea provides insights into genome evolution and oil improvement.</title>
        <authorList>
            <person name="Chen X."/>
        </authorList>
    </citation>
    <scope>NUCLEOTIDE SEQUENCE [LARGE SCALE GENOMIC DNA]</scope>
    <source>
        <strain evidence="5">cv. Fuhuasheng</strain>
        <tissue evidence="4">Leaves</tissue>
    </source>
</reference>
<comment type="caution">
    <text evidence="4">The sequence shown here is derived from an EMBL/GenBank/DDBJ whole genome shotgun (WGS) entry which is preliminary data.</text>
</comment>
<name>A0A444ZYN7_ARAHY</name>
<accession>A0A444ZYN7</accession>
<gene>
    <name evidence="4" type="ORF">Ahy_B03g063861</name>
</gene>
<protein>
    <recommendedName>
        <fullName evidence="6">Transaldolase</fullName>
    </recommendedName>
</protein>
<dbReference type="STRING" id="3818.A0A444ZYN7"/>
<proteinExistence type="inferred from homology"/>
<comment type="similarity">
    <text evidence="2">Belongs to the transaldolase family. Type 2 subfamily.</text>
</comment>
<dbReference type="PIRSF" id="PIRSF036915">
    <property type="entry name" value="Trnald_Bac_Plnt"/>
    <property type="match status" value="1"/>
</dbReference>
<dbReference type="SUPFAM" id="SSF51569">
    <property type="entry name" value="Aldolase"/>
    <property type="match status" value="1"/>
</dbReference>
<evidence type="ECO:0000313" key="5">
    <source>
        <dbReference type="Proteomes" id="UP000289738"/>
    </source>
</evidence>
<dbReference type="EMBL" id="SDMP01000013">
    <property type="protein sequence ID" value="RYR19152.1"/>
    <property type="molecule type" value="Genomic_DNA"/>
</dbReference>
<dbReference type="GO" id="GO:0005975">
    <property type="term" value="P:carbohydrate metabolic process"/>
    <property type="evidence" value="ECO:0007669"/>
    <property type="project" value="InterPro"/>
</dbReference>
<keyword evidence="5" id="KW-1185">Reference proteome</keyword>
<dbReference type="Proteomes" id="UP000289738">
    <property type="component" value="Chromosome B03"/>
</dbReference>
<dbReference type="AlphaFoldDB" id="A0A444ZYN7"/>
<dbReference type="InterPro" id="IPR001585">
    <property type="entry name" value="TAL/FSA"/>
</dbReference>
<evidence type="ECO:0000256" key="1">
    <source>
        <dbReference type="ARBA" id="ARBA00003518"/>
    </source>
</evidence>
<dbReference type="InterPro" id="IPR013785">
    <property type="entry name" value="Aldolase_TIM"/>
</dbReference>
<dbReference type="Pfam" id="PF00923">
    <property type="entry name" value="TAL_FSA"/>
    <property type="match status" value="1"/>
</dbReference>